<dbReference type="Pfam" id="PF00482">
    <property type="entry name" value="T2SSF"/>
    <property type="match status" value="1"/>
</dbReference>
<dbReference type="PANTHER" id="PTHR35007:SF2">
    <property type="entry name" value="PILUS ASSEMBLE PROTEIN"/>
    <property type="match status" value="1"/>
</dbReference>
<evidence type="ECO:0000259" key="7">
    <source>
        <dbReference type="Pfam" id="PF00482"/>
    </source>
</evidence>
<keyword evidence="3 6" id="KW-0812">Transmembrane</keyword>
<comment type="caution">
    <text evidence="8">The sequence shown here is derived from an EMBL/GenBank/DDBJ whole genome shotgun (WGS) entry which is preliminary data.</text>
</comment>
<evidence type="ECO:0000256" key="6">
    <source>
        <dbReference type="SAM" id="Phobius"/>
    </source>
</evidence>
<feature type="domain" description="Type II secretion system protein GspF" evidence="7">
    <location>
        <begin position="182"/>
        <end position="310"/>
    </location>
</feature>
<dbReference type="InterPro" id="IPR018076">
    <property type="entry name" value="T2SS_GspF_dom"/>
</dbReference>
<accession>A0A967EX16</accession>
<evidence type="ECO:0000256" key="2">
    <source>
        <dbReference type="ARBA" id="ARBA00022475"/>
    </source>
</evidence>
<protein>
    <submittedName>
        <fullName evidence="8">Type II secretion system F family protein</fullName>
    </submittedName>
</protein>
<evidence type="ECO:0000256" key="5">
    <source>
        <dbReference type="ARBA" id="ARBA00023136"/>
    </source>
</evidence>
<dbReference type="RefSeq" id="WP_167220518.1">
    <property type="nucleotide sequence ID" value="NZ_JAAQPH010000001.1"/>
</dbReference>
<evidence type="ECO:0000313" key="9">
    <source>
        <dbReference type="Proteomes" id="UP000761264"/>
    </source>
</evidence>
<gene>
    <name evidence="8" type="ORF">HBA54_01210</name>
</gene>
<feature type="transmembrane region" description="Helical" evidence="6">
    <location>
        <begin position="289"/>
        <end position="315"/>
    </location>
</feature>
<evidence type="ECO:0000256" key="4">
    <source>
        <dbReference type="ARBA" id="ARBA00022989"/>
    </source>
</evidence>
<organism evidence="8 9">
    <name type="scientific">Pelagibius litoralis</name>
    <dbReference type="NCBI Taxonomy" id="374515"/>
    <lineage>
        <taxon>Bacteria</taxon>
        <taxon>Pseudomonadati</taxon>
        <taxon>Pseudomonadota</taxon>
        <taxon>Alphaproteobacteria</taxon>
        <taxon>Rhodospirillales</taxon>
        <taxon>Rhodovibrionaceae</taxon>
        <taxon>Pelagibius</taxon>
    </lineage>
</organism>
<keyword evidence="9" id="KW-1185">Reference proteome</keyword>
<keyword evidence="5 6" id="KW-0472">Membrane</keyword>
<proteinExistence type="predicted"/>
<dbReference type="PANTHER" id="PTHR35007">
    <property type="entry name" value="INTEGRAL MEMBRANE PROTEIN-RELATED"/>
    <property type="match status" value="1"/>
</dbReference>
<feature type="transmembrane region" description="Helical" evidence="6">
    <location>
        <begin position="16"/>
        <end position="37"/>
    </location>
</feature>
<feature type="transmembrane region" description="Helical" evidence="6">
    <location>
        <begin position="113"/>
        <end position="134"/>
    </location>
</feature>
<evidence type="ECO:0000256" key="3">
    <source>
        <dbReference type="ARBA" id="ARBA00022692"/>
    </source>
</evidence>
<evidence type="ECO:0000313" key="8">
    <source>
        <dbReference type="EMBL" id="NIA67205.1"/>
    </source>
</evidence>
<dbReference type="EMBL" id="JAAQPH010000001">
    <property type="protein sequence ID" value="NIA67205.1"/>
    <property type="molecule type" value="Genomic_DNA"/>
</dbReference>
<evidence type="ECO:0000256" key="1">
    <source>
        <dbReference type="ARBA" id="ARBA00004651"/>
    </source>
</evidence>
<dbReference type="GO" id="GO:0005886">
    <property type="term" value="C:plasma membrane"/>
    <property type="evidence" value="ECO:0007669"/>
    <property type="project" value="UniProtKB-SubCell"/>
</dbReference>
<keyword evidence="2" id="KW-1003">Cell membrane</keyword>
<sequence>MTLEDLLPAGVSIENLLVAMSGISVLISVLAIWFSLLHRDVSSKRAKTIADQRRSLRASIMTPTRREVRLPSLTMMHKVVDKLKLLRSAQAKKVGLKLMQAGWRSNDAVVRFFFFKLALPFAFGGVSTFMLYGLEAYSLGPAGRVTAALGAVIFGAYLPDIIVRNAAEKRRTAIRKSLPDALDLMVICSEAGLALDATLARVAREMEKTAPELADEFNLTALELGFLPDRRVALQNLALRTDITVLRGMVGTLLQAERYGTPLAHALRVLSAESREERAMRAEEKAARLPALLTVPMIVFILPPLFIVLIGPAALRTMDSFGKM</sequence>
<feature type="transmembrane region" description="Helical" evidence="6">
    <location>
        <begin position="146"/>
        <end position="167"/>
    </location>
</feature>
<name>A0A967EX16_9PROT</name>
<dbReference type="Proteomes" id="UP000761264">
    <property type="component" value="Unassembled WGS sequence"/>
</dbReference>
<reference evidence="8" key="1">
    <citation type="submission" date="2020-03" db="EMBL/GenBank/DDBJ databases">
        <title>Genome of Pelagibius litoralis DSM 21314T.</title>
        <authorList>
            <person name="Wang G."/>
        </authorList>
    </citation>
    <scope>NUCLEOTIDE SEQUENCE</scope>
    <source>
        <strain evidence="8">DSM 21314</strain>
    </source>
</reference>
<comment type="subcellular location">
    <subcellularLocation>
        <location evidence="1">Cell membrane</location>
        <topology evidence="1">Multi-pass membrane protein</topology>
    </subcellularLocation>
</comment>
<dbReference type="AlphaFoldDB" id="A0A967EX16"/>
<keyword evidence="4 6" id="KW-1133">Transmembrane helix</keyword>